<organism evidence="2 3">
    <name type="scientific">Rhodonellum psychrophilum GCM71 = DSM 17998</name>
    <dbReference type="NCBI Taxonomy" id="1123057"/>
    <lineage>
        <taxon>Bacteria</taxon>
        <taxon>Pseudomonadati</taxon>
        <taxon>Bacteroidota</taxon>
        <taxon>Cytophagia</taxon>
        <taxon>Cytophagales</taxon>
        <taxon>Cytophagaceae</taxon>
        <taxon>Rhodonellum</taxon>
    </lineage>
</organism>
<protein>
    <submittedName>
        <fullName evidence="2">Uncharacterized protein</fullName>
    </submittedName>
</protein>
<evidence type="ECO:0000313" key="2">
    <source>
        <dbReference type="EMBL" id="ERM80785.1"/>
    </source>
</evidence>
<proteinExistence type="predicted"/>
<gene>
    <name evidence="2" type="ORF">P872_21005</name>
</gene>
<name>U5BK06_9BACT</name>
<evidence type="ECO:0000313" key="3">
    <source>
        <dbReference type="Proteomes" id="UP000016843"/>
    </source>
</evidence>
<feature type="transmembrane region" description="Helical" evidence="1">
    <location>
        <begin position="20"/>
        <end position="37"/>
    </location>
</feature>
<reference evidence="2 3" key="1">
    <citation type="journal article" date="2013" name="Genome Announc.">
        <title>Draft Genome Sequence of the Psychrophilic and Alkaliphilic Rhodonellum psychrophilum Strain GCM71T.</title>
        <authorList>
            <person name="Hauptmann A.L."/>
            <person name="Glaring M.A."/>
            <person name="Hallin P.F."/>
            <person name="Prieme A."/>
            <person name="Stougaard P."/>
        </authorList>
    </citation>
    <scope>NUCLEOTIDE SEQUENCE [LARGE SCALE GENOMIC DNA]</scope>
    <source>
        <strain evidence="2 3">GCM71</strain>
    </source>
</reference>
<sequence length="40" mass="4063">MPSGKEVSSNSKPSLDASRLFSFLQGGAGLMGLPVLVNGL</sequence>
<keyword evidence="1" id="KW-0472">Membrane</keyword>
<evidence type="ECO:0000256" key="1">
    <source>
        <dbReference type="SAM" id="Phobius"/>
    </source>
</evidence>
<accession>U5BK06</accession>
<dbReference type="AlphaFoldDB" id="U5BK06"/>
<dbReference type="Proteomes" id="UP000016843">
    <property type="component" value="Unassembled WGS sequence"/>
</dbReference>
<keyword evidence="1" id="KW-1133">Transmembrane helix</keyword>
<comment type="caution">
    <text evidence="2">The sequence shown here is derived from an EMBL/GenBank/DDBJ whole genome shotgun (WGS) entry which is preliminary data.</text>
</comment>
<dbReference type="EMBL" id="AWXR01000077">
    <property type="protein sequence ID" value="ERM80785.1"/>
    <property type="molecule type" value="Genomic_DNA"/>
</dbReference>
<keyword evidence="3" id="KW-1185">Reference proteome</keyword>
<keyword evidence="1" id="KW-0812">Transmembrane</keyword>